<proteinExistence type="predicted"/>
<dbReference type="InterPro" id="IPR000086">
    <property type="entry name" value="NUDIX_hydrolase_dom"/>
</dbReference>
<evidence type="ECO:0000313" key="5">
    <source>
        <dbReference type="Proteomes" id="UP000319498"/>
    </source>
</evidence>
<dbReference type="Gene3D" id="3.90.79.10">
    <property type="entry name" value="Nucleoside Triphosphate Pyrophosphohydrolase"/>
    <property type="match status" value="1"/>
</dbReference>
<dbReference type="SUPFAM" id="SSF55811">
    <property type="entry name" value="Nudix"/>
    <property type="match status" value="1"/>
</dbReference>
<keyword evidence="2" id="KW-0378">Hydrolase</keyword>
<evidence type="ECO:0000259" key="3">
    <source>
        <dbReference type="PROSITE" id="PS51462"/>
    </source>
</evidence>
<dbReference type="InterPro" id="IPR020476">
    <property type="entry name" value="Nudix_hydrolase"/>
</dbReference>
<dbReference type="PANTHER" id="PTHR43046">
    <property type="entry name" value="GDP-MANNOSE MANNOSYL HYDROLASE"/>
    <property type="match status" value="1"/>
</dbReference>
<evidence type="ECO:0000256" key="1">
    <source>
        <dbReference type="ARBA" id="ARBA00001946"/>
    </source>
</evidence>
<dbReference type="Proteomes" id="UP000319498">
    <property type="component" value="Unassembled WGS sequence"/>
</dbReference>
<dbReference type="InterPro" id="IPR015797">
    <property type="entry name" value="NUDIX_hydrolase-like_dom_sf"/>
</dbReference>
<organism evidence="4 5">
    <name type="scientific">Brevibacillus formosus</name>
    <dbReference type="NCBI Taxonomy" id="54913"/>
    <lineage>
        <taxon>Bacteria</taxon>
        <taxon>Bacillati</taxon>
        <taxon>Bacillota</taxon>
        <taxon>Bacilli</taxon>
        <taxon>Bacillales</taxon>
        <taxon>Paenibacillaceae</taxon>
        <taxon>Brevibacillus</taxon>
    </lineage>
</organism>
<dbReference type="EMBL" id="BJOL01000045">
    <property type="protein sequence ID" value="GED61360.1"/>
    <property type="molecule type" value="Genomic_DNA"/>
</dbReference>
<evidence type="ECO:0000313" key="4">
    <source>
        <dbReference type="EMBL" id="GED61360.1"/>
    </source>
</evidence>
<reference evidence="4 5" key="1">
    <citation type="submission" date="2019-06" db="EMBL/GenBank/DDBJ databases">
        <title>Whole genome shotgun sequence of Brevibacillus formosus NBRC 15716.</title>
        <authorList>
            <person name="Hosoyama A."/>
            <person name="Uohara A."/>
            <person name="Ohji S."/>
            <person name="Ichikawa N."/>
        </authorList>
    </citation>
    <scope>NUCLEOTIDE SEQUENCE [LARGE SCALE GENOMIC DNA]</scope>
    <source>
        <strain evidence="4 5">NBRC 15716</strain>
    </source>
</reference>
<dbReference type="PRINTS" id="PR00502">
    <property type="entry name" value="NUDIXFAMILY"/>
</dbReference>
<name>A0ABQ0TDN6_9BACL</name>
<accession>A0ABQ0TDN6</accession>
<comment type="cofactor">
    <cofactor evidence="1">
        <name>Mg(2+)</name>
        <dbReference type="ChEBI" id="CHEBI:18420"/>
    </cofactor>
</comment>
<dbReference type="PROSITE" id="PS51462">
    <property type="entry name" value="NUDIX"/>
    <property type="match status" value="1"/>
</dbReference>
<evidence type="ECO:0000256" key="2">
    <source>
        <dbReference type="ARBA" id="ARBA00022801"/>
    </source>
</evidence>
<dbReference type="PANTHER" id="PTHR43046:SF14">
    <property type="entry name" value="MUTT_NUDIX FAMILY PROTEIN"/>
    <property type="match status" value="1"/>
</dbReference>
<protein>
    <submittedName>
        <fullName evidence="4">DNA mismatch repair protein MutT</fullName>
    </submittedName>
</protein>
<feature type="domain" description="Nudix hydrolase" evidence="3">
    <location>
        <begin position="29"/>
        <end position="161"/>
    </location>
</feature>
<gene>
    <name evidence="4" type="ORF">BFO01nite_54920</name>
</gene>
<keyword evidence="5" id="KW-1185">Reference proteome</keyword>
<comment type="caution">
    <text evidence="4">The sequence shown here is derived from an EMBL/GenBank/DDBJ whole genome shotgun (WGS) entry which is preliminary data.</text>
</comment>
<sequence length="163" mass="18186">MSCLRLDLAIMEEMNLPIKGEAMSTTIAIPRLGVGAVILNDKNEILLVLRNRDPEKNMWSIPGGKVDPYEQLETSVIREIKEEVNLDVKVKALLCTAETIRPESAEHWVSVIYEVTILSGEARNLEEGGAIGDMRWYSLDALPSNLACFAVPAIEHLQNRNRS</sequence>
<dbReference type="Pfam" id="PF00293">
    <property type="entry name" value="NUDIX"/>
    <property type="match status" value="1"/>
</dbReference>